<sequence length="86" mass="9764">MATVTLTKDAVTLYDIEQNRVWDTMSARDGERDVRLCRELGDTVQEYETTDRDGNPYRIVFQINAPMAHRGQDQGGVYVFPLPAAN</sequence>
<evidence type="ECO:0000313" key="1">
    <source>
        <dbReference type="EMBL" id="GAX57279.1"/>
    </source>
</evidence>
<dbReference type="Proteomes" id="UP000217446">
    <property type="component" value="Unassembled WGS sequence"/>
</dbReference>
<dbReference type="RefSeq" id="WP_067383035.1">
    <property type="nucleotide sequence ID" value="NZ_BDQI01000034.1"/>
</dbReference>
<proteinExistence type="predicted"/>
<comment type="caution">
    <text evidence="1">The sequence shown here is derived from an EMBL/GenBank/DDBJ whole genome shotgun (WGS) entry which is preliminary data.</text>
</comment>
<keyword evidence="2" id="KW-1185">Reference proteome</keyword>
<evidence type="ECO:0000313" key="2">
    <source>
        <dbReference type="Proteomes" id="UP000217446"/>
    </source>
</evidence>
<dbReference type="AlphaFoldDB" id="A0A250VT60"/>
<reference evidence="2" key="1">
    <citation type="submission" date="2017-05" db="EMBL/GenBank/DDBJ databases">
        <title>Streptomyces olivochromogenes NBRC 3561 whole genome shotgun sequence.</title>
        <authorList>
            <person name="Dohra H."/>
            <person name="Kodani S."/>
        </authorList>
    </citation>
    <scope>NUCLEOTIDE SEQUENCE [LARGE SCALE GENOMIC DNA]</scope>
    <source>
        <strain evidence="2">NBRC 3561</strain>
    </source>
</reference>
<organism evidence="1 2">
    <name type="scientific">Streptomyces olivochromogenes</name>
    <dbReference type="NCBI Taxonomy" id="1963"/>
    <lineage>
        <taxon>Bacteria</taxon>
        <taxon>Bacillati</taxon>
        <taxon>Actinomycetota</taxon>
        <taxon>Actinomycetes</taxon>
        <taxon>Kitasatosporales</taxon>
        <taxon>Streptomycetaceae</taxon>
        <taxon>Streptomyces</taxon>
    </lineage>
</organism>
<protein>
    <submittedName>
        <fullName evidence="1">Uncharacterized protein</fullName>
    </submittedName>
</protein>
<name>A0A250VT60_STROL</name>
<dbReference type="STRING" id="1963.AQJ27_45070"/>
<accession>A0A250VT60</accession>
<dbReference type="EMBL" id="BDQI01000034">
    <property type="protein sequence ID" value="GAX57279.1"/>
    <property type="molecule type" value="Genomic_DNA"/>
</dbReference>
<gene>
    <name evidence="1" type="ORF">SO3561_08849</name>
</gene>